<evidence type="ECO:0000313" key="3">
    <source>
        <dbReference type="Proteomes" id="UP001494672"/>
    </source>
</evidence>
<dbReference type="Pfam" id="PF01248">
    <property type="entry name" value="Ribosomal_L7Ae"/>
    <property type="match status" value="1"/>
</dbReference>
<reference evidence="2 3" key="1">
    <citation type="submission" date="2024-04" db="EMBL/GenBank/DDBJ databases">
        <title>Human intestinal bacterial collection.</title>
        <authorList>
            <person name="Pauvert C."/>
            <person name="Hitch T.C.A."/>
            <person name="Clavel T."/>
        </authorList>
    </citation>
    <scope>NUCLEOTIDE SEQUENCE [LARGE SCALE GENOMIC DNA]</scope>
    <source>
        <strain evidence="2 3">CLA-AA-H181</strain>
    </source>
</reference>
<evidence type="ECO:0000259" key="1">
    <source>
        <dbReference type="Pfam" id="PF01248"/>
    </source>
</evidence>
<proteinExistence type="predicted"/>
<gene>
    <name evidence="2" type="ORF">AAAU18_02085</name>
</gene>
<dbReference type="SUPFAM" id="SSF55315">
    <property type="entry name" value="L30e-like"/>
    <property type="match status" value="1"/>
</dbReference>
<protein>
    <submittedName>
        <fullName evidence="2">Ribosomal L7Ae/L30e/S12e/Gadd45 family protein</fullName>
    </submittedName>
</protein>
<name>A0ABV1I6Y5_9FIRM</name>
<keyword evidence="3" id="KW-1185">Reference proteome</keyword>
<organism evidence="2 3">
    <name type="scientific">Coprococcus aceti</name>
    <dbReference type="NCBI Taxonomy" id="2981786"/>
    <lineage>
        <taxon>Bacteria</taxon>
        <taxon>Bacillati</taxon>
        <taxon>Bacillota</taxon>
        <taxon>Clostridia</taxon>
        <taxon>Lachnospirales</taxon>
        <taxon>Lachnospiraceae</taxon>
        <taxon>Coprococcus</taxon>
    </lineage>
</organism>
<accession>A0ABV1I6Y5</accession>
<comment type="caution">
    <text evidence="2">The sequence shown here is derived from an EMBL/GenBank/DDBJ whole genome shotgun (WGS) entry which is preliminary data.</text>
</comment>
<dbReference type="InterPro" id="IPR004038">
    <property type="entry name" value="Ribosomal_eL8/eL30/eS12/Gad45"/>
</dbReference>
<dbReference type="Proteomes" id="UP001494672">
    <property type="component" value="Unassembled WGS sequence"/>
</dbReference>
<evidence type="ECO:0000313" key="2">
    <source>
        <dbReference type="EMBL" id="MEQ2591704.1"/>
    </source>
</evidence>
<dbReference type="RefSeq" id="WP_082418050.1">
    <property type="nucleotide sequence ID" value="NZ_JAOQJT010000002.1"/>
</dbReference>
<dbReference type="EMBL" id="JBBNGJ010000001">
    <property type="protein sequence ID" value="MEQ2591704.1"/>
    <property type="molecule type" value="Genomic_DNA"/>
</dbReference>
<feature type="domain" description="Ribosomal protein eL8/eL30/eS12/Gadd45" evidence="1">
    <location>
        <begin position="7"/>
        <end position="92"/>
    </location>
</feature>
<dbReference type="InterPro" id="IPR029064">
    <property type="entry name" value="Ribosomal_eL30-like_sf"/>
</dbReference>
<dbReference type="Gene3D" id="3.30.1330.30">
    <property type="match status" value="1"/>
</dbReference>
<sequence>MTLKNNKIYSLISLCARARRLCSGNFSVEKAVKNQSAYVVIVAKDASDNTKKLFDQKCNYYGIPYYEYGTKDELGKYSGNEMRTSIAILDEGFGNQIIKYMNVNENMEV</sequence>